<dbReference type="RefSeq" id="WP_379068897.1">
    <property type="nucleotide sequence ID" value="NZ_JBHTIT010000001.1"/>
</dbReference>
<evidence type="ECO:0000259" key="4">
    <source>
        <dbReference type="PROSITE" id="PS01124"/>
    </source>
</evidence>
<feature type="domain" description="HTH araC/xylS-type" evidence="4">
    <location>
        <begin position="251"/>
        <end position="349"/>
    </location>
</feature>
<protein>
    <submittedName>
        <fullName evidence="5">AraC family transcriptional regulator</fullName>
    </submittedName>
</protein>
<dbReference type="SUPFAM" id="SSF46689">
    <property type="entry name" value="Homeodomain-like"/>
    <property type="match status" value="1"/>
</dbReference>
<organism evidence="5 6">
    <name type="scientific">Paraperlucidibaca wandonensis</name>
    <dbReference type="NCBI Taxonomy" id="1268273"/>
    <lineage>
        <taxon>Bacteria</taxon>
        <taxon>Pseudomonadati</taxon>
        <taxon>Pseudomonadota</taxon>
        <taxon>Gammaproteobacteria</taxon>
        <taxon>Moraxellales</taxon>
        <taxon>Moraxellaceae</taxon>
        <taxon>Paraperlucidibaca</taxon>
    </lineage>
</organism>
<dbReference type="EMBL" id="JBHTIT010000001">
    <property type="protein sequence ID" value="MFD0949325.1"/>
    <property type="molecule type" value="Genomic_DNA"/>
</dbReference>
<name>A0ABW3HCX7_9GAMM</name>
<accession>A0ABW3HCX7</accession>
<proteinExistence type="predicted"/>
<dbReference type="PANTHER" id="PTHR47894:SF1">
    <property type="entry name" value="HTH-TYPE TRANSCRIPTIONAL REGULATOR VQSM"/>
    <property type="match status" value="1"/>
</dbReference>
<dbReference type="Gene3D" id="1.10.10.60">
    <property type="entry name" value="Homeodomain-like"/>
    <property type="match status" value="1"/>
</dbReference>
<sequence>MTHFSTSAAHDLKDVAGEASASGLLRYVHAAKKLGVDGEQALNLLGLDQQDIQNAQRRLPAAIHERLLMALVEQSQDVLFGLRAGLIVQPDAWSVLGYILINCASLGDAMARVASYERLVGELGVSQVEPLDGRICMSWHARVADPQVKRHMVENVLASWLSFGQWIADTKRPPCEIRFEHSLPEGAKSADYFELFGCPVLFDQLFSGIVIDHDMLMLPLRQADAGLLQALETHAQKQLSALSSDSQTWRLKVRHELSRQLQNGAINKSEVAIQLGVSGRTLQRYLRLENTHYQLVLDELRQEQAELLLSDPTQSFIDIAQALGYEEVASFYRRFKLWTGVTPGEYRNANMSE</sequence>
<evidence type="ECO:0000256" key="1">
    <source>
        <dbReference type="ARBA" id="ARBA00023015"/>
    </source>
</evidence>
<keyword evidence="1" id="KW-0805">Transcription regulation</keyword>
<dbReference type="Pfam" id="PF12833">
    <property type="entry name" value="HTH_18"/>
    <property type="match status" value="1"/>
</dbReference>
<dbReference type="Pfam" id="PF12625">
    <property type="entry name" value="Arabinose_bd"/>
    <property type="match status" value="1"/>
</dbReference>
<reference evidence="6" key="1">
    <citation type="journal article" date="2019" name="Int. J. Syst. Evol. Microbiol.">
        <title>The Global Catalogue of Microorganisms (GCM) 10K type strain sequencing project: providing services to taxonomists for standard genome sequencing and annotation.</title>
        <authorList>
            <consortium name="The Broad Institute Genomics Platform"/>
            <consortium name="The Broad Institute Genome Sequencing Center for Infectious Disease"/>
            <person name="Wu L."/>
            <person name="Ma J."/>
        </authorList>
    </citation>
    <scope>NUCLEOTIDE SEQUENCE [LARGE SCALE GENOMIC DNA]</scope>
    <source>
        <strain evidence="6">CCUG 63419</strain>
    </source>
</reference>
<dbReference type="PROSITE" id="PS01124">
    <property type="entry name" value="HTH_ARAC_FAMILY_2"/>
    <property type="match status" value="1"/>
</dbReference>
<dbReference type="PANTHER" id="PTHR47894">
    <property type="entry name" value="HTH-TYPE TRANSCRIPTIONAL REGULATOR GADX"/>
    <property type="match status" value="1"/>
</dbReference>
<dbReference type="Proteomes" id="UP001597044">
    <property type="component" value="Unassembled WGS sequence"/>
</dbReference>
<comment type="caution">
    <text evidence="5">The sequence shown here is derived from an EMBL/GenBank/DDBJ whole genome shotgun (WGS) entry which is preliminary data.</text>
</comment>
<evidence type="ECO:0000256" key="3">
    <source>
        <dbReference type="ARBA" id="ARBA00023163"/>
    </source>
</evidence>
<dbReference type="InterPro" id="IPR018060">
    <property type="entry name" value="HTH_AraC"/>
</dbReference>
<evidence type="ECO:0000256" key="2">
    <source>
        <dbReference type="ARBA" id="ARBA00023125"/>
    </source>
</evidence>
<gene>
    <name evidence="5" type="ORF">ACFQ0F_02780</name>
</gene>
<dbReference type="InterPro" id="IPR009057">
    <property type="entry name" value="Homeodomain-like_sf"/>
</dbReference>
<dbReference type="InterPro" id="IPR032687">
    <property type="entry name" value="AraC-type_N"/>
</dbReference>
<evidence type="ECO:0000313" key="6">
    <source>
        <dbReference type="Proteomes" id="UP001597044"/>
    </source>
</evidence>
<evidence type="ECO:0000313" key="5">
    <source>
        <dbReference type="EMBL" id="MFD0949325.1"/>
    </source>
</evidence>
<dbReference type="SMART" id="SM00342">
    <property type="entry name" value="HTH_ARAC"/>
    <property type="match status" value="1"/>
</dbReference>
<keyword evidence="3" id="KW-0804">Transcription</keyword>
<keyword evidence="2" id="KW-0238">DNA-binding</keyword>
<keyword evidence="6" id="KW-1185">Reference proteome</keyword>